<feature type="region of interest" description="Disordered" evidence="1">
    <location>
        <begin position="286"/>
        <end position="308"/>
    </location>
</feature>
<dbReference type="PANTHER" id="PTHR12436:SF4">
    <property type="entry name" value="LEUKOCYTE RECEPTOR CLUSTER MEMBER 8"/>
    <property type="match status" value="1"/>
</dbReference>
<dbReference type="GO" id="GO:0005634">
    <property type="term" value="C:nucleus"/>
    <property type="evidence" value="ECO:0007669"/>
    <property type="project" value="TreeGrafter"/>
</dbReference>
<dbReference type="Proteomes" id="UP000054937">
    <property type="component" value="Unassembled WGS sequence"/>
</dbReference>
<evidence type="ECO:0000256" key="1">
    <source>
        <dbReference type="SAM" id="MobiDB-lite"/>
    </source>
</evidence>
<evidence type="ECO:0000259" key="2">
    <source>
        <dbReference type="Pfam" id="PF03399"/>
    </source>
</evidence>
<dbReference type="EMBL" id="LDAU01000090">
    <property type="protein sequence ID" value="KRX07027.1"/>
    <property type="molecule type" value="Genomic_DNA"/>
</dbReference>
<sequence>MSTNQNNSETQNTQQAQYQAQQPQQLYNQQQSQPQYSYNYQYYQQPQQYGQQYNAYYHQYYQQQQQNQQVLQQNQQQQVQQTTQNLQQPSLQQQQQPLLTVKQAQEQKMLQNQVQSQDKQQQMEQEKKIREQREKQLLEQLQKQQASQKNKNSTIQQANGNSESRWNKPLILTKQMYQNLSLDPPEIAVDDTPEFPSNQSQQDKNSQQDQNQQQSEKEEKISIEGKWPEPVQDYIKRSFQKCKTQKDQNEIYKVLPQIITASNIAGDFLTRDWANFQLPMTSREKLEENMKKMQQQQEQMKSQQQQLQVNQLSQFNQKNFISGQGLQQPQFQQQQQQQNQQFQQPLQQTNYGDINLQKRSNPYVQENNLVQVGQQKKVKENNNNNNGIGKNQYLESYNKMKNQNLKMDLKYQKYQFKEKQERNIVGINQNLTKTYVRSMQEPEISEIRPEQVLKKSLKHILTKWKNQEVDYNYMQDQFRSIRQDLVVQRIKNEFTVKVCEHNARICIEGRDILQFLECCTTLFELYNEGVQGNQEEFLSYKMVYHQLQGQKLHVNKYISQLQSRNINDPHIEFYFEQ</sequence>
<organism evidence="3 4">
    <name type="scientific">Pseudocohnilembus persalinus</name>
    <name type="common">Ciliate</name>
    <dbReference type="NCBI Taxonomy" id="266149"/>
    <lineage>
        <taxon>Eukaryota</taxon>
        <taxon>Sar</taxon>
        <taxon>Alveolata</taxon>
        <taxon>Ciliophora</taxon>
        <taxon>Intramacronucleata</taxon>
        <taxon>Oligohymenophorea</taxon>
        <taxon>Scuticociliatia</taxon>
        <taxon>Philasterida</taxon>
        <taxon>Pseudocohnilembidae</taxon>
        <taxon>Pseudocohnilembus</taxon>
    </lineage>
</organism>
<feature type="region of interest" description="Disordered" evidence="1">
    <location>
        <begin position="1"/>
        <end position="31"/>
    </location>
</feature>
<reference evidence="3 4" key="1">
    <citation type="journal article" date="2015" name="Sci. Rep.">
        <title>Genome of the facultative scuticociliatosis pathogen Pseudocohnilembus persalinus provides insight into its virulence through horizontal gene transfer.</title>
        <authorList>
            <person name="Xiong J."/>
            <person name="Wang G."/>
            <person name="Cheng J."/>
            <person name="Tian M."/>
            <person name="Pan X."/>
            <person name="Warren A."/>
            <person name="Jiang C."/>
            <person name="Yuan D."/>
            <person name="Miao W."/>
        </authorList>
    </citation>
    <scope>NUCLEOTIDE SEQUENCE [LARGE SCALE GENOMIC DNA]</scope>
    <source>
        <strain evidence="3">36N120E</strain>
    </source>
</reference>
<dbReference type="InterPro" id="IPR045107">
    <property type="entry name" value="SAC3/GANP/THP3"/>
</dbReference>
<dbReference type="InterPro" id="IPR005062">
    <property type="entry name" value="SAC3/GANP/THP3_conserved"/>
</dbReference>
<accession>A0A0V0QXA2</accession>
<feature type="compositionally biased region" description="Polar residues" evidence="1">
    <location>
        <begin position="146"/>
        <end position="164"/>
    </location>
</feature>
<evidence type="ECO:0000313" key="4">
    <source>
        <dbReference type="Proteomes" id="UP000054937"/>
    </source>
</evidence>
<comment type="caution">
    <text evidence="3">The sequence shown here is derived from an EMBL/GenBank/DDBJ whole genome shotgun (WGS) entry which is preliminary data.</text>
</comment>
<dbReference type="InParanoid" id="A0A0V0QXA2"/>
<dbReference type="OMA" id="NNIYRPQ"/>
<feature type="compositionally biased region" description="Low complexity" evidence="1">
    <location>
        <begin position="292"/>
        <end position="308"/>
    </location>
</feature>
<protein>
    <recommendedName>
        <fullName evidence="2">SAC3/GANP/THP3 conserved domain-containing protein</fullName>
    </recommendedName>
</protein>
<dbReference type="PANTHER" id="PTHR12436">
    <property type="entry name" value="80 KDA MCM3-ASSOCIATED PROTEIN"/>
    <property type="match status" value="1"/>
</dbReference>
<dbReference type="Pfam" id="PF03399">
    <property type="entry name" value="SAC3_GANP"/>
    <property type="match status" value="1"/>
</dbReference>
<feature type="region of interest" description="Disordered" evidence="1">
    <location>
        <begin position="139"/>
        <end position="166"/>
    </location>
</feature>
<dbReference type="OrthoDB" id="199574at2759"/>
<dbReference type="AlphaFoldDB" id="A0A0V0QXA2"/>
<name>A0A0V0QXA2_PSEPJ</name>
<feature type="domain" description="SAC3/GANP/THP3 conserved" evidence="2">
    <location>
        <begin position="427"/>
        <end position="573"/>
    </location>
</feature>
<feature type="region of interest" description="Disordered" evidence="1">
    <location>
        <begin position="184"/>
        <end position="227"/>
    </location>
</feature>
<dbReference type="Gene3D" id="1.25.40.990">
    <property type="match status" value="1"/>
</dbReference>
<proteinExistence type="predicted"/>
<keyword evidence="4" id="KW-1185">Reference proteome</keyword>
<evidence type="ECO:0000313" key="3">
    <source>
        <dbReference type="EMBL" id="KRX07027.1"/>
    </source>
</evidence>
<feature type="compositionally biased region" description="Basic and acidic residues" evidence="1">
    <location>
        <begin position="215"/>
        <end position="227"/>
    </location>
</feature>
<gene>
    <name evidence="3" type="ORF">PPERSA_07190</name>
</gene>
<feature type="compositionally biased region" description="Low complexity" evidence="1">
    <location>
        <begin position="198"/>
        <end position="214"/>
    </location>
</feature>